<evidence type="ECO:0000313" key="1">
    <source>
        <dbReference type="EMBL" id="EUJ28709.1"/>
    </source>
</evidence>
<dbReference type="RefSeq" id="WP_036105404.1">
    <property type="nucleotide sequence ID" value="NZ_AODG01000007.1"/>
</dbReference>
<evidence type="ECO:0000313" key="2">
    <source>
        <dbReference type="Proteomes" id="UP000019251"/>
    </source>
</evidence>
<protein>
    <submittedName>
        <fullName evidence="1">Transcriptional regulator</fullName>
    </submittedName>
</protein>
<dbReference type="Proteomes" id="UP000019251">
    <property type="component" value="Unassembled WGS sequence"/>
</dbReference>
<sequence>MLLRKKKDIVLYALEHHLWFPEFSAIDTTHTAEPLDVQLTRLAQSFCEYISEDYIRLLIGLRSPDIFPEIRGKLTTAQPFQTNLSIFFAAYSDQPEVYAEIFMSTFFGWLFAQISYEDDFYQSSFSTFSRTVIQLLETQLKRT</sequence>
<dbReference type="AlphaFoldDB" id="A0A829R750"/>
<comment type="caution">
    <text evidence="1">The sequence shown here is derived from an EMBL/GenBank/DDBJ whole genome shotgun (WGS) entry which is preliminary data.</text>
</comment>
<gene>
    <name evidence="1" type="ORF">LMUR_06472</name>
</gene>
<name>A0A829R750_LISGR</name>
<reference evidence="1 2" key="1">
    <citation type="submission" date="2012-12" db="EMBL/GenBank/DDBJ databases">
        <title>Novel taxa of Listeriaceae from agricultural environments in the United States.</title>
        <authorList>
            <person name="den Bakker H.C."/>
            <person name="Allred A."/>
            <person name="Warchocki S."/>
            <person name="Wright E.M."/>
            <person name="Burrell A."/>
            <person name="Nightingale K.K."/>
            <person name="Kephart D."/>
            <person name="Wiedmann M."/>
        </authorList>
    </citation>
    <scope>NUCLEOTIDE SEQUENCE [LARGE SCALE GENOMIC DNA]</scope>
    <source>
        <strain evidence="1 2">FSL F6-1183</strain>
    </source>
</reference>
<dbReference type="EMBL" id="AODG01000007">
    <property type="protein sequence ID" value="EUJ28709.1"/>
    <property type="molecule type" value="Genomic_DNA"/>
</dbReference>
<proteinExistence type="predicted"/>
<organism evidence="1 2">
    <name type="scientific">Listeria grayi FSL F6-1183</name>
    <dbReference type="NCBI Taxonomy" id="1265827"/>
    <lineage>
        <taxon>Bacteria</taxon>
        <taxon>Bacillati</taxon>
        <taxon>Bacillota</taxon>
        <taxon>Bacilli</taxon>
        <taxon>Bacillales</taxon>
        <taxon>Listeriaceae</taxon>
        <taxon>Listeria</taxon>
    </lineage>
</organism>
<accession>A0A829R750</accession>